<dbReference type="PROSITE" id="PS51257">
    <property type="entry name" value="PROKAR_LIPOPROTEIN"/>
    <property type="match status" value="1"/>
</dbReference>
<dbReference type="Proteomes" id="UP000093186">
    <property type="component" value="Unassembled WGS sequence"/>
</dbReference>
<dbReference type="InterPro" id="IPR024311">
    <property type="entry name" value="Lipocalin-like"/>
</dbReference>
<evidence type="ECO:0000259" key="1">
    <source>
        <dbReference type="Pfam" id="PF13648"/>
    </source>
</evidence>
<dbReference type="EMBL" id="MAKX01000001">
    <property type="protein sequence ID" value="OCK44044.1"/>
    <property type="molecule type" value="Genomic_DNA"/>
</dbReference>
<organism evidence="2 3">
    <name type="scientific">Tenacibaculum soleae</name>
    <dbReference type="NCBI Taxonomy" id="447689"/>
    <lineage>
        <taxon>Bacteria</taxon>
        <taxon>Pseudomonadati</taxon>
        <taxon>Bacteroidota</taxon>
        <taxon>Flavobacteriia</taxon>
        <taxon>Flavobacteriales</taxon>
        <taxon>Flavobacteriaceae</taxon>
        <taxon>Tenacibaculum</taxon>
    </lineage>
</organism>
<evidence type="ECO:0000313" key="3">
    <source>
        <dbReference type="Proteomes" id="UP000093186"/>
    </source>
</evidence>
<dbReference type="AlphaFoldDB" id="A0A1B9Y2K5"/>
<gene>
    <name evidence="2" type="ORF">BA195_04950</name>
</gene>
<dbReference type="OrthoDB" id="9842572at2"/>
<dbReference type="RefSeq" id="WP_141677648.1">
    <property type="nucleotide sequence ID" value="NZ_MAKX01000001.1"/>
</dbReference>
<dbReference type="STRING" id="447689.BA195_04950"/>
<feature type="domain" description="Lipocalin-like" evidence="1">
    <location>
        <begin position="28"/>
        <end position="116"/>
    </location>
</feature>
<reference evidence="2 3" key="1">
    <citation type="submission" date="2016-06" db="EMBL/GenBank/DDBJ databases">
        <title>Draft Genome Sequence of Tenacibaculum soleae UCD-KL19.</title>
        <authorList>
            <person name="Eisen J.A."/>
            <person name="Coil D.A."/>
            <person name="Lujan K.M."/>
        </authorList>
    </citation>
    <scope>NUCLEOTIDE SEQUENCE [LARGE SCALE GENOMIC DNA]</scope>
    <source>
        <strain evidence="2 3">UCD-KL19</strain>
    </source>
</reference>
<accession>A0A1B9Y2K5</accession>
<proteinExistence type="predicted"/>
<keyword evidence="3" id="KW-1185">Reference proteome</keyword>
<comment type="caution">
    <text evidence="2">The sequence shown here is derived from an EMBL/GenBank/DDBJ whole genome shotgun (WGS) entry which is preliminary data.</text>
</comment>
<evidence type="ECO:0000313" key="2">
    <source>
        <dbReference type="EMBL" id="OCK44044.1"/>
    </source>
</evidence>
<name>A0A1B9Y2K5_9FLAO</name>
<protein>
    <recommendedName>
        <fullName evidence="1">Lipocalin-like domain-containing protein</fullName>
    </recommendedName>
</protein>
<dbReference type="Pfam" id="PF13648">
    <property type="entry name" value="Lipocalin_4"/>
    <property type="match status" value="1"/>
</dbReference>
<sequence>MKKTILLLMSILLLYSCGENNDDIQSGIIGKWNKTKETKEYQDGSIDEISLSACDSKETLELKSNSQVILTKYSGTNCDDLKILEGNYSYDESNNELTLPGNNKQIVEVNGNNMNFKFTVTGIESYIKTVYFVRVN</sequence>